<keyword evidence="2" id="KW-1185">Reference proteome</keyword>
<accession>A0ABR4BY04</accession>
<dbReference type="EMBL" id="JAZHXI010000017">
    <property type="protein sequence ID" value="KAL2062497.1"/>
    <property type="molecule type" value="Genomic_DNA"/>
</dbReference>
<organism evidence="1 2">
    <name type="scientific">Oculimacula yallundae</name>
    <dbReference type="NCBI Taxonomy" id="86028"/>
    <lineage>
        <taxon>Eukaryota</taxon>
        <taxon>Fungi</taxon>
        <taxon>Dikarya</taxon>
        <taxon>Ascomycota</taxon>
        <taxon>Pezizomycotina</taxon>
        <taxon>Leotiomycetes</taxon>
        <taxon>Helotiales</taxon>
        <taxon>Ploettnerulaceae</taxon>
        <taxon>Oculimacula</taxon>
    </lineage>
</organism>
<evidence type="ECO:0000313" key="1">
    <source>
        <dbReference type="EMBL" id="KAL2062497.1"/>
    </source>
</evidence>
<comment type="caution">
    <text evidence="1">The sequence shown here is derived from an EMBL/GenBank/DDBJ whole genome shotgun (WGS) entry which is preliminary data.</text>
</comment>
<protein>
    <submittedName>
        <fullName evidence="1">Uncharacterized protein</fullName>
    </submittedName>
</protein>
<dbReference type="Proteomes" id="UP001595075">
    <property type="component" value="Unassembled WGS sequence"/>
</dbReference>
<name>A0ABR4BY04_9HELO</name>
<proteinExistence type="predicted"/>
<sequence>MKYFLSYSNSNIWGNGAEFISSQVTVKLHPLFDSFWRERSIGGLPALVKNPQPTF</sequence>
<reference evidence="1 2" key="1">
    <citation type="journal article" date="2024" name="Commun. Biol.">
        <title>Comparative genomic analysis of thermophilic fungi reveals convergent evolutionary adaptations and gene losses.</title>
        <authorList>
            <person name="Steindorff A.S."/>
            <person name="Aguilar-Pontes M.V."/>
            <person name="Robinson A.J."/>
            <person name="Andreopoulos B."/>
            <person name="LaButti K."/>
            <person name="Kuo A."/>
            <person name="Mondo S."/>
            <person name="Riley R."/>
            <person name="Otillar R."/>
            <person name="Haridas S."/>
            <person name="Lipzen A."/>
            <person name="Grimwood J."/>
            <person name="Schmutz J."/>
            <person name="Clum A."/>
            <person name="Reid I.D."/>
            <person name="Moisan M.C."/>
            <person name="Butler G."/>
            <person name="Nguyen T.T.M."/>
            <person name="Dewar K."/>
            <person name="Conant G."/>
            <person name="Drula E."/>
            <person name="Henrissat B."/>
            <person name="Hansel C."/>
            <person name="Singer S."/>
            <person name="Hutchinson M.I."/>
            <person name="de Vries R.P."/>
            <person name="Natvig D.O."/>
            <person name="Powell A.J."/>
            <person name="Tsang A."/>
            <person name="Grigoriev I.V."/>
        </authorList>
    </citation>
    <scope>NUCLEOTIDE SEQUENCE [LARGE SCALE GENOMIC DNA]</scope>
    <source>
        <strain evidence="1 2">CBS 494.80</strain>
    </source>
</reference>
<evidence type="ECO:0000313" key="2">
    <source>
        <dbReference type="Proteomes" id="UP001595075"/>
    </source>
</evidence>
<gene>
    <name evidence="1" type="ORF">VTL71DRAFT_6763</name>
</gene>